<evidence type="ECO:0000259" key="3">
    <source>
        <dbReference type="Pfam" id="PF24883"/>
    </source>
</evidence>
<dbReference type="Proteomes" id="UP000027238">
    <property type="component" value="Unassembled WGS sequence"/>
</dbReference>
<comment type="caution">
    <text evidence="4">The sequence shown here is derived from an EMBL/GenBank/DDBJ whole genome shotgun (WGS) entry which is preliminary data.</text>
</comment>
<dbReference type="eggNOG" id="ENOG502R2Y4">
    <property type="taxonomic scope" value="Eukaryota"/>
</dbReference>
<feature type="domain" description="Nephrocystin 3-like N-terminal" evidence="3">
    <location>
        <begin position="114"/>
        <end position="247"/>
    </location>
</feature>
<dbReference type="AlphaFoldDB" id="A0A066XC33"/>
<gene>
    <name evidence="4" type="ORF">CSUB01_06498</name>
</gene>
<reference evidence="5" key="1">
    <citation type="journal article" date="2014" name="Genome Announc.">
        <title>Draft genome sequence of Colletotrichum sublineola, a destructive pathogen of cultivated sorghum.</title>
        <authorList>
            <person name="Baroncelli R."/>
            <person name="Sanz-Martin J.M."/>
            <person name="Rech G.E."/>
            <person name="Sukno S.A."/>
            <person name="Thon M.R."/>
        </authorList>
    </citation>
    <scope>NUCLEOTIDE SEQUENCE [LARGE SCALE GENOMIC DNA]</scope>
    <source>
        <strain evidence="5">TX430BB</strain>
    </source>
</reference>
<evidence type="ECO:0000313" key="4">
    <source>
        <dbReference type="EMBL" id="KDN65169.1"/>
    </source>
</evidence>
<evidence type="ECO:0000256" key="2">
    <source>
        <dbReference type="SAM" id="MobiDB-lite"/>
    </source>
</evidence>
<sequence>MLTNLAGYQQKFVVQKRKRSWGRFQRLFDNILDDLDRHGELIDKEANALSIIEAQQMHREIRDWKEKSMESLSIQEKEQSGKQCQAIVAWLKYDDSDQSAIFDSVSTEANKYPGTCSWFIQHPKVQSWLQRRADAPLLCLQGIPRSGKSSICAQVVNFMVAGKMAVIQYFCSYSYASSVVYEQILRSLLLQLACRSNDIIAHVYSEYVLGENSPKIPELEQLLRKLFQVMPLEPGQTEYIWIVLGGLTLDCLAANTFYSLEEIKNIAGPAPKETDRLLDLRSVDHVRCLFGWVAFQKQRPLRRLELLSAVTFSPGNPDVYNLAPDYVLAICGPMLDVKQNTTVTFIHPLLNKTVRLFYDMLWSIVINEDTTSAEHSSATLACLLSGRDVFSTAYSERERQERVLQGIHGFHVYATEFWTGYLLSRVVISNGSDEESRLINLACNLAERLDGARDHSPSEECESNPEDMDRRLGCLVNHPVLLKHVARFLRARSLKMSESRIMTQGAPLLGLSPRDATSSMNLPTFDSSRASSNQQQVIAQQQEILARLRNQSIPVAPAQQVLMDSTELPPAVLRQIGDQLQVPPEVPSASKAPREDPEITFRDLHAKANGKA</sequence>
<evidence type="ECO:0000313" key="5">
    <source>
        <dbReference type="Proteomes" id="UP000027238"/>
    </source>
</evidence>
<evidence type="ECO:0000256" key="1">
    <source>
        <dbReference type="ARBA" id="ARBA00022737"/>
    </source>
</evidence>
<feature type="compositionally biased region" description="Basic and acidic residues" evidence="2">
    <location>
        <begin position="592"/>
        <end position="606"/>
    </location>
</feature>
<dbReference type="InterPro" id="IPR056884">
    <property type="entry name" value="NPHP3-like_N"/>
</dbReference>
<dbReference type="OrthoDB" id="4833279at2759"/>
<dbReference type="EMBL" id="JMSE01001056">
    <property type="protein sequence ID" value="KDN65169.1"/>
    <property type="molecule type" value="Genomic_DNA"/>
</dbReference>
<dbReference type="Pfam" id="PF24883">
    <property type="entry name" value="NPHP3_N"/>
    <property type="match status" value="1"/>
</dbReference>
<keyword evidence="5" id="KW-1185">Reference proteome</keyword>
<accession>A0A066XC33</accession>
<proteinExistence type="predicted"/>
<protein>
    <submittedName>
        <fullName evidence="4">Putative NACHT domain-containing protein</fullName>
    </submittedName>
</protein>
<name>A0A066XC33_COLSU</name>
<dbReference type="PANTHER" id="PTHR10039:SF14">
    <property type="entry name" value="NACHT DOMAIN-CONTAINING PROTEIN"/>
    <property type="match status" value="1"/>
</dbReference>
<organism evidence="4 5">
    <name type="scientific">Colletotrichum sublineola</name>
    <name type="common">Sorghum anthracnose fungus</name>
    <dbReference type="NCBI Taxonomy" id="1173701"/>
    <lineage>
        <taxon>Eukaryota</taxon>
        <taxon>Fungi</taxon>
        <taxon>Dikarya</taxon>
        <taxon>Ascomycota</taxon>
        <taxon>Pezizomycotina</taxon>
        <taxon>Sordariomycetes</taxon>
        <taxon>Hypocreomycetidae</taxon>
        <taxon>Glomerellales</taxon>
        <taxon>Glomerellaceae</taxon>
        <taxon>Colletotrichum</taxon>
        <taxon>Colletotrichum graminicola species complex</taxon>
    </lineage>
</organism>
<dbReference type="PANTHER" id="PTHR10039">
    <property type="entry name" value="AMELOGENIN"/>
    <property type="match status" value="1"/>
</dbReference>
<feature type="region of interest" description="Disordered" evidence="2">
    <location>
        <begin position="582"/>
        <end position="612"/>
    </location>
</feature>
<dbReference type="HOGENOM" id="CLU_446186_0_0_1"/>
<keyword evidence="1" id="KW-0677">Repeat</keyword>